<dbReference type="Ensembl" id="ENSSCAT00000013864.1">
    <property type="protein sequence ID" value="ENSSCAP00000012309.1"/>
    <property type="gene ID" value="ENSSCAG00000009201.1"/>
</dbReference>
<accession>A0A8C9N350</accession>
<protein>
    <submittedName>
        <fullName evidence="1">Uncharacterized protein</fullName>
    </submittedName>
</protein>
<dbReference type="Proteomes" id="UP000694409">
    <property type="component" value="Unassembled WGS sequence"/>
</dbReference>
<keyword evidence="2" id="KW-1185">Reference proteome</keyword>
<reference evidence="1" key="1">
    <citation type="submission" date="2025-08" db="UniProtKB">
        <authorList>
            <consortium name="Ensembl"/>
        </authorList>
    </citation>
    <scope>IDENTIFICATION</scope>
</reference>
<evidence type="ECO:0000313" key="1">
    <source>
        <dbReference type="Ensembl" id="ENSSCAP00000012309.1"/>
    </source>
</evidence>
<dbReference type="AlphaFoldDB" id="A0A8C9N350"/>
<reference evidence="1" key="2">
    <citation type="submission" date="2025-09" db="UniProtKB">
        <authorList>
            <consortium name="Ensembl"/>
        </authorList>
    </citation>
    <scope>IDENTIFICATION</scope>
</reference>
<sequence length="146" mass="16621">MLRGINWCSQLILLGEGSCDPKGGNLSGKVGWLRQGRRGKGHFQIWLEKGPNQGAVPPRLGIPGFWNQWPRGSLSTSQPLTQDLHFLVPLSWDFHFLVPLSQDFHFLVPLSQDFHFLVPLSQDFHFLVPLSQDFHFLLPLWLPCSP</sequence>
<proteinExistence type="predicted"/>
<organism evidence="1 2">
    <name type="scientific">Serinus canaria</name>
    <name type="common">Island canary</name>
    <name type="synonym">Fringilla canaria</name>
    <dbReference type="NCBI Taxonomy" id="9135"/>
    <lineage>
        <taxon>Eukaryota</taxon>
        <taxon>Metazoa</taxon>
        <taxon>Chordata</taxon>
        <taxon>Craniata</taxon>
        <taxon>Vertebrata</taxon>
        <taxon>Euteleostomi</taxon>
        <taxon>Archelosauria</taxon>
        <taxon>Archosauria</taxon>
        <taxon>Dinosauria</taxon>
        <taxon>Saurischia</taxon>
        <taxon>Theropoda</taxon>
        <taxon>Coelurosauria</taxon>
        <taxon>Aves</taxon>
        <taxon>Neognathae</taxon>
        <taxon>Neoaves</taxon>
        <taxon>Telluraves</taxon>
        <taxon>Australaves</taxon>
        <taxon>Passeriformes</taxon>
        <taxon>Passeroidea</taxon>
        <taxon>Fringillidae</taxon>
        <taxon>Carduelinae</taxon>
        <taxon>Serinus</taxon>
    </lineage>
</organism>
<name>A0A8C9N350_SERCA</name>
<evidence type="ECO:0000313" key="2">
    <source>
        <dbReference type="Proteomes" id="UP000694409"/>
    </source>
</evidence>